<proteinExistence type="predicted"/>
<protein>
    <submittedName>
        <fullName evidence="1">Uncharacterized protein</fullName>
    </submittedName>
</protein>
<dbReference type="EMBL" id="MF479730">
    <property type="protein sequence ID" value="ASU00756.1"/>
    <property type="molecule type" value="Genomic_DNA"/>
</dbReference>
<dbReference type="GeneID" id="40089577"/>
<reference evidence="1 2" key="1">
    <citation type="submission" date="2017-07" db="EMBL/GenBank/DDBJ databases">
        <title>In vitro design and evaluation of phage cocktails against multidrug-resistant Aeromonas salmonicida.</title>
        <authorList>
            <person name="Chen L."/>
            <person name="Yuan S."/>
            <person name="Ma Y."/>
        </authorList>
    </citation>
    <scope>NUCLEOTIDE SEQUENCE [LARGE SCALE GENOMIC DNA]</scope>
</reference>
<dbReference type="RefSeq" id="YP_009613207.1">
    <property type="nucleotide sequence ID" value="NC_042019.1"/>
</dbReference>
<name>A0A223LFS0_9CAUD</name>
<accession>A0A223LFS0</accession>
<evidence type="ECO:0000313" key="1">
    <source>
        <dbReference type="EMBL" id="ASU00756.1"/>
    </source>
</evidence>
<dbReference type="KEGG" id="vg:40089577"/>
<dbReference type="Proteomes" id="UP000221110">
    <property type="component" value="Segment"/>
</dbReference>
<keyword evidence="2" id="KW-1185">Reference proteome</keyword>
<organism evidence="1 2">
    <name type="scientific">Aeromonas phage AS-gz</name>
    <dbReference type="NCBI Taxonomy" id="2026082"/>
    <lineage>
        <taxon>Viruses</taxon>
        <taxon>Duplodnaviria</taxon>
        <taxon>Heunggongvirae</taxon>
        <taxon>Uroviricota</taxon>
        <taxon>Caudoviricetes</taxon>
        <taxon>Pantevenvirales</taxon>
        <taxon>Straboviridae</taxon>
        <taxon>Tulanevirus</taxon>
        <taxon>Tulanevirus asgz</taxon>
    </lineage>
</organism>
<evidence type="ECO:0000313" key="2">
    <source>
        <dbReference type="Proteomes" id="UP000221110"/>
    </source>
</evidence>
<sequence>MKFAPGTVIPEGYVIKITSWENDGDDYDDVIHTGRPMKDIEFFEKIKPIFSSYHDETNKGYGNKDYNPGMAADLFEIFVENMHLSLQFKRYLGLTPDMYDPLDGDYTNSFSHDNFCKMVKENITGYAKQYDFDFIRVVESIEIEYNQSEYVVPKLHLVKIKVI</sequence>